<feature type="binding site" evidence="8">
    <location>
        <position position="138"/>
    </location>
    <ligand>
        <name>Zn(2+)</name>
        <dbReference type="ChEBI" id="CHEBI:29105"/>
        <note>catalytic</note>
    </ligand>
</feature>
<keyword evidence="6 8" id="KW-0862">Zinc</keyword>
<comment type="subcellular location">
    <subcellularLocation>
        <location evidence="8">Periplasm</location>
    </subcellularLocation>
</comment>
<comment type="function">
    <text evidence="8">Functions as both a chaperone and a metalloprotease. Maintains the integrity of the outer membrane by promoting either the assembly or the elimination of outer membrane proteins, depending on their folding state.</text>
</comment>
<feature type="binding site" evidence="8">
    <location>
        <position position="134"/>
    </location>
    <ligand>
        <name>Zn(2+)</name>
        <dbReference type="ChEBI" id="CHEBI:29105"/>
        <note>catalytic</note>
    </ligand>
</feature>
<dbReference type="PANTHER" id="PTHR22726">
    <property type="entry name" value="METALLOENDOPEPTIDASE OMA1"/>
    <property type="match status" value="1"/>
</dbReference>
<evidence type="ECO:0000256" key="8">
    <source>
        <dbReference type="HAMAP-Rule" id="MF_00997"/>
    </source>
</evidence>
<dbReference type="InterPro" id="IPR001915">
    <property type="entry name" value="Peptidase_M48"/>
</dbReference>
<accession>A0A975DBJ9</accession>
<keyword evidence="11" id="KW-1185">Reference proteome</keyword>
<feature type="signal peptide" evidence="8">
    <location>
        <begin position="1"/>
        <end position="26"/>
    </location>
</feature>
<feature type="binding site" evidence="8">
    <location>
        <position position="199"/>
    </location>
    <ligand>
        <name>Zn(2+)</name>
        <dbReference type="ChEBI" id="CHEBI:29105"/>
        <note>catalytic</note>
    </ligand>
</feature>
<evidence type="ECO:0000313" key="10">
    <source>
        <dbReference type="EMBL" id="QTH64101.1"/>
    </source>
</evidence>
<name>A0A975DBJ9_9GAMM</name>
<evidence type="ECO:0000256" key="3">
    <source>
        <dbReference type="ARBA" id="ARBA00022729"/>
    </source>
</evidence>
<dbReference type="PANTHER" id="PTHR22726:SF1">
    <property type="entry name" value="METALLOENDOPEPTIDASE OMA1, MITOCHONDRIAL"/>
    <property type="match status" value="1"/>
</dbReference>
<dbReference type="Gene3D" id="3.30.2010.10">
    <property type="entry name" value="Metalloproteases ('zincins'), catalytic domain"/>
    <property type="match status" value="1"/>
</dbReference>
<keyword evidence="4 8" id="KW-0574">Periplasm</keyword>
<dbReference type="Proteomes" id="UP000682739">
    <property type="component" value="Chromosome"/>
</dbReference>
<dbReference type="GO" id="GO:0004222">
    <property type="term" value="F:metalloendopeptidase activity"/>
    <property type="evidence" value="ECO:0007669"/>
    <property type="project" value="InterPro"/>
</dbReference>
<protein>
    <recommendedName>
        <fullName evidence="8">Putative beta-barrel assembly-enhancing protease</fullName>
        <ecNumber evidence="8">3.4.-.-</ecNumber>
    </recommendedName>
</protein>
<dbReference type="RefSeq" id="WP_208832156.1">
    <property type="nucleotide sequence ID" value="NZ_CP072110.1"/>
</dbReference>
<dbReference type="Gene3D" id="1.25.40.10">
    <property type="entry name" value="Tetratricopeptide repeat domain"/>
    <property type="match status" value="1"/>
</dbReference>
<dbReference type="GO" id="GO:0016020">
    <property type="term" value="C:membrane"/>
    <property type="evidence" value="ECO:0007669"/>
    <property type="project" value="InterPro"/>
</dbReference>
<feature type="domain" description="Peptidase M48" evidence="9">
    <location>
        <begin position="72"/>
        <end position="255"/>
    </location>
</feature>
<evidence type="ECO:0000259" key="9">
    <source>
        <dbReference type="Pfam" id="PF01435"/>
    </source>
</evidence>
<sequence length="497" mass="56012" precursor="true">MRSVLKNLAFGALCATACVSSAYSMANDNELPNLGSSALTVLSIEKEKRLGEIIYEQFQGSANVTHDPLIKEYINDLGNRLITHTADVKFPFTFFVVNEPTINAFAFYGGHIGIQTGLIYHADTESQLASVLSHEIAHVTQRHIARRKEAASNAAPLTFAGLIGAILLAAVSPHAVMAGMFATQAGSQQMMINYTRGNEQEADRIGMQILAEAGYDPNASAEFFSKLQEQSRYRTTLPPFLQTHPVPDSRITDARLRALQYERRFFSDNLDFLLIKARVNARFVDVNNSRADGETKTDVFTALDSKISKSSNTKKFAFQYEKLLRLVDSKRYAEAEELWSELNLQAPQNLFLLDTYTDLKVAQKDYEPAIKALKQAYKIKPNNSIVTLNLANTYLEAERQKEAIELLEYYLLAKPKDFLGTQLLTEAYKQAKNMAKYNSTKAELYALMARYGEAITFTDNAMSFLGKNDNTEISRLQAMKRQYRKRLDYVQDLRKNL</sequence>
<gene>
    <name evidence="10" type="ORF">J1N51_01030</name>
</gene>
<evidence type="ECO:0000256" key="1">
    <source>
        <dbReference type="ARBA" id="ARBA00022670"/>
    </source>
</evidence>
<dbReference type="Pfam" id="PF14559">
    <property type="entry name" value="TPR_19"/>
    <property type="match status" value="1"/>
</dbReference>
<organism evidence="10 11">
    <name type="scientific">Psychrosphaera ytuae</name>
    <dbReference type="NCBI Taxonomy" id="2820710"/>
    <lineage>
        <taxon>Bacteria</taxon>
        <taxon>Pseudomonadati</taxon>
        <taxon>Pseudomonadota</taxon>
        <taxon>Gammaproteobacteria</taxon>
        <taxon>Alteromonadales</taxon>
        <taxon>Pseudoalteromonadaceae</taxon>
        <taxon>Psychrosphaera</taxon>
    </lineage>
</organism>
<evidence type="ECO:0000256" key="2">
    <source>
        <dbReference type="ARBA" id="ARBA00022723"/>
    </source>
</evidence>
<feature type="active site" evidence="8">
    <location>
        <position position="135"/>
    </location>
</feature>
<dbReference type="GO" id="GO:0008270">
    <property type="term" value="F:zinc ion binding"/>
    <property type="evidence" value="ECO:0007669"/>
    <property type="project" value="UniProtKB-UniRule"/>
</dbReference>
<keyword evidence="5 8" id="KW-0378">Hydrolase</keyword>
<comment type="similarity">
    <text evidence="8">Belongs to the peptidase M48 family. BepA subfamily.</text>
</comment>
<dbReference type="KEGG" id="psym:J1N51_01030"/>
<dbReference type="EMBL" id="CP072110">
    <property type="protein sequence ID" value="QTH64101.1"/>
    <property type="molecule type" value="Genomic_DNA"/>
</dbReference>
<evidence type="ECO:0000256" key="6">
    <source>
        <dbReference type="ARBA" id="ARBA00022833"/>
    </source>
</evidence>
<dbReference type="CDD" id="cd07333">
    <property type="entry name" value="M48C_bepA_like"/>
    <property type="match status" value="1"/>
</dbReference>
<keyword evidence="1 8" id="KW-0645">Protease</keyword>
<evidence type="ECO:0000256" key="5">
    <source>
        <dbReference type="ARBA" id="ARBA00022801"/>
    </source>
</evidence>
<dbReference type="SUPFAM" id="SSF48452">
    <property type="entry name" value="TPR-like"/>
    <property type="match status" value="1"/>
</dbReference>
<dbReference type="HAMAP" id="MF_00997">
    <property type="entry name" value="Protease_BepA"/>
    <property type="match status" value="1"/>
</dbReference>
<reference evidence="10" key="1">
    <citation type="submission" date="2021-03" db="EMBL/GenBank/DDBJ databases">
        <title>Description of Psychrosphaera ytuae sp. nov. isolated from deep sea sediment of South China Sea.</title>
        <authorList>
            <person name="Zhang J."/>
            <person name="Xu X.-D."/>
        </authorList>
    </citation>
    <scope>NUCLEOTIDE SEQUENCE</scope>
    <source>
        <strain evidence="10">MTZ26</strain>
    </source>
</reference>
<evidence type="ECO:0000256" key="7">
    <source>
        <dbReference type="ARBA" id="ARBA00023049"/>
    </source>
</evidence>
<proteinExistence type="inferred from homology"/>
<feature type="chain" id="PRO_5038184610" description="Putative beta-barrel assembly-enhancing protease" evidence="8">
    <location>
        <begin position="27"/>
        <end position="497"/>
    </location>
</feature>
<evidence type="ECO:0000313" key="11">
    <source>
        <dbReference type="Proteomes" id="UP000682739"/>
    </source>
</evidence>
<dbReference type="InterPro" id="IPR051156">
    <property type="entry name" value="Mito/Outer_Membr_Metalloprot"/>
</dbReference>
<keyword evidence="3 8" id="KW-0732">Signal</keyword>
<dbReference type="Pfam" id="PF01435">
    <property type="entry name" value="Peptidase_M48"/>
    <property type="match status" value="1"/>
</dbReference>
<keyword evidence="2 8" id="KW-0479">Metal-binding</keyword>
<dbReference type="EC" id="3.4.-.-" evidence="8"/>
<evidence type="ECO:0000256" key="4">
    <source>
        <dbReference type="ARBA" id="ARBA00022764"/>
    </source>
</evidence>
<dbReference type="InterPro" id="IPR030873">
    <property type="entry name" value="Protease_BepA"/>
</dbReference>
<dbReference type="GO" id="GO:0042597">
    <property type="term" value="C:periplasmic space"/>
    <property type="evidence" value="ECO:0007669"/>
    <property type="project" value="UniProtKB-SubCell"/>
</dbReference>
<dbReference type="InterPro" id="IPR011990">
    <property type="entry name" value="TPR-like_helical_dom_sf"/>
</dbReference>
<dbReference type="AlphaFoldDB" id="A0A975DBJ9"/>
<feature type="active site" description="Proton donor" evidence="8">
    <location>
        <position position="203"/>
    </location>
</feature>
<keyword evidence="7 8" id="KW-0482">Metalloprotease</keyword>
<comment type="cofactor">
    <cofactor evidence="8">
        <name>Zn(2+)</name>
        <dbReference type="ChEBI" id="CHEBI:29105"/>
    </cofactor>
    <text evidence="8">Binds 1 zinc ion per subunit.</text>
</comment>
<dbReference type="GO" id="GO:0051603">
    <property type="term" value="P:proteolysis involved in protein catabolic process"/>
    <property type="evidence" value="ECO:0007669"/>
    <property type="project" value="TreeGrafter"/>
</dbReference>